<feature type="domain" description="Chitin-binding type-2" evidence="2">
    <location>
        <begin position="480"/>
        <end position="535"/>
    </location>
</feature>
<dbReference type="Gene3D" id="3.30.420.10">
    <property type="entry name" value="Ribonuclease H-like superfamily/Ribonuclease H"/>
    <property type="match status" value="1"/>
</dbReference>
<evidence type="ECO:0000313" key="4">
    <source>
        <dbReference type="Proteomes" id="UP000301870"/>
    </source>
</evidence>
<dbReference type="GO" id="GO:0005576">
    <property type="term" value="C:extracellular region"/>
    <property type="evidence" value="ECO:0007669"/>
    <property type="project" value="InterPro"/>
</dbReference>
<feature type="domain" description="Chitin-binding type-2" evidence="2">
    <location>
        <begin position="550"/>
        <end position="606"/>
    </location>
</feature>
<organism evidence="4 5">
    <name type="scientific">Spodoptera litura</name>
    <name type="common">Asian cotton leafworm</name>
    <dbReference type="NCBI Taxonomy" id="69820"/>
    <lineage>
        <taxon>Eukaryota</taxon>
        <taxon>Metazoa</taxon>
        <taxon>Ecdysozoa</taxon>
        <taxon>Arthropoda</taxon>
        <taxon>Hexapoda</taxon>
        <taxon>Insecta</taxon>
        <taxon>Pterygota</taxon>
        <taxon>Neoptera</taxon>
        <taxon>Endopterygota</taxon>
        <taxon>Lepidoptera</taxon>
        <taxon>Glossata</taxon>
        <taxon>Ditrysia</taxon>
        <taxon>Noctuoidea</taxon>
        <taxon>Noctuidae</taxon>
        <taxon>Amphipyrinae</taxon>
        <taxon>Spodoptera</taxon>
    </lineage>
</organism>
<dbReference type="SMART" id="SM00494">
    <property type="entry name" value="ChtBD2"/>
    <property type="match status" value="6"/>
</dbReference>
<evidence type="ECO:0000313" key="5">
    <source>
        <dbReference type="RefSeq" id="XP_022816846.1"/>
    </source>
</evidence>
<dbReference type="PROSITE" id="PS50994">
    <property type="entry name" value="INTEGRASE"/>
    <property type="match status" value="1"/>
</dbReference>
<feature type="compositionally biased region" description="Low complexity" evidence="1">
    <location>
        <begin position="1073"/>
        <end position="1082"/>
    </location>
</feature>
<feature type="domain" description="Chitin-binding type-2" evidence="2">
    <location>
        <begin position="1174"/>
        <end position="1230"/>
    </location>
</feature>
<protein>
    <submittedName>
        <fullName evidence="5">Uncharacterized protein LOC111349827</fullName>
    </submittedName>
</protein>
<dbReference type="Gene3D" id="1.10.340.70">
    <property type="match status" value="1"/>
</dbReference>
<dbReference type="Gene3D" id="2.170.140.10">
    <property type="entry name" value="Chitin binding domain"/>
    <property type="match status" value="5"/>
</dbReference>
<feature type="region of interest" description="Disordered" evidence="1">
    <location>
        <begin position="609"/>
        <end position="658"/>
    </location>
</feature>
<feature type="domain" description="Integrase catalytic" evidence="3">
    <location>
        <begin position="155"/>
        <end position="326"/>
    </location>
</feature>
<dbReference type="InterPro" id="IPR001584">
    <property type="entry name" value="Integrase_cat-core"/>
</dbReference>
<dbReference type="GO" id="GO:0015074">
    <property type="term" value="P:DNA integration"/>
    <property type="evidence" value="ECO:0007669"/>
    <property type="project" value="InterPro"/>
</dbReference>
<feature type="compositionally biased region" description="Polar residues" evidence="1">
    <location>
        <begin position="1083"/>
        <end position="1098"/>
    </location>
</feature>
<dbReference type="KEGG" id="sliu:111349827"/>
<dbReference type="InterPro" id="IPR036397">
    <property type="entry name" value="RNaseH_sf"/>
</dbReference>
<keyword evidence="4" id="KW-1185">Reference proteome</keyword>
<dbReference type="Proteomes" id="UP000301870">
    <property type="component" value="Chromosome 10"/>
</dbReference>
<dbReference type="InterPro" id="IPR002557">
    <property type="entry name" value="Chitin-bd_dom"/>
</dbReference>
<sequence length="1399" mass="149773">MYQAKSDQIAYTKTNHRLPQSENVVADALSRVEEIHPPLNYQTLANEQNTDNELQELLTSGSTLKLVKMRTPDSDLHVYCDVSTSSPRPYITPAFRKQVFDSLHNLSHAGTKATVKLVTQRFVWPGIKRDCRKWVKTCQQCQRSKVTRHTTAPLASFQPPSARFRHIHLDLIGPLPLCSGYRYCLTIVDRFTRWPEAYPLQDISADTCATALIQGWISRFGCPEDITTDRGSQFLSHTFKELATLISANHHTTTSYHPAANGLVERMHRQLKSAITCHASPNWVEILPWVLLGIRSSWKEDLQTSAAELVYGEPLRLPGQFFSSDPGDVTDMTTITGRLRAHVSRLKPMPTSWHGIASRPFYVPKDLAKASHVFVRHGPVKRPLQAPYAGPYKVLHRSQKTFDIDIQGKTQRISIDRLKPAYVIKETPQPTSYLGPTGDQNVVQKTRSGRVNLDTLAPGDCTFCPATDSSKPPPDITMKPGSCPTGVWTNIRHPTLCNSFYYCNGNKSVQFFCVDGYEYDPSRGCVEIAEGGCTLQSTITTEAVTVKLYLSICAVDPNGNIPHPEMCNSFYNCTGGQATQLNCTDGFEFDPNVNSCVPIAEGGCTMSKATTPRGETTAQHVPTTAAPETTEQEVVTTAAPETTEQEVVTTAAPETTEQEVVTTAAPETTTQNVTTTAAPMTTEQEVTTTVAPMTTEQEVTTTVAPTMTTLAPTTASDDIPDVGTTTKALDDTTTAAVDTTNEAPICAPDVCGVVPHPDRCDTFYLCSAGNALPFTCSKELEFDPETKSCVPIAEGGCTLSKATTPAGEYTVQEVTTTAAPTTTTLAPTTASDDIPDDDTTTRALDDTTTAAVDTTNEDICAPGEYGNIPHPDRCDAYYFCFAGNAFLFTCTEELEFDPKTKSCVPIAKGGCTCTLSKETAPGCDCTVNDKTTTVAPKTTEQKVTTTAAPKTTVKDITTTVAPKTTTLAPTTASDDIPDDGTTTKAFVGTTTVSVDTTTEDPICPPSVFGYVPHPDRCDAYYLCSGGKAHLFNCSGELEFDPGTESCVLIAKGGCTLSKGCDWRPGKTTVKDQTTTAAPETTAQDVTTTAAPETTAQDVTTTAAPETTAQDVTTTVAPETTAQDVTTTAAPETTVQDVTITVAPKTTTLAPTTASDDILDDGTTTKALIDTTTQALICAPGVFGNVPHPDRCDAHYLCTDGNAVLTTCDEGLEYNPESRTCIPIAKGGCTMSKGDRPEGETTVNVKDVTTTAAPKTTVKDVTTTAAPKTTVQDVPIPAAPKTTVQDVPIPAAPKTTVQDVTTTAASKTTVQDVTTTAAPKTTVQDVTTTAAPKTTVQDVTTTAAPKTTVQDVTTTAAPETTVQDVTTTAAPKSTSRRRRRPKVITGSIYGNTDGNMIIKL</sequence>
<dbReference type="GO" id="GO:0008061">
    <property type="term" value="F:chitin binding"/>
    <property type="evidence" value="ECO:0007669"/>
    <property type="project" value="InterPro"/>
</dbReference>
<dbReference type="Pfam" id="PF00665">
    <property type="entry name" value="rve"/>
    <property type="match status" value="1"/>
</dbReference>
<reference evidence="5" key="1">
    <citation type="submission" date="2025-08" db="UniProtKB">
        <authorList>
            <consortium name="RefSeq"/>
        </authorList>
    </citation>
    <scope>IDENTIFICATION</scope>
    <source>
        <strain evidence="5">Ishihara</strain>
        <tissue evidence="5">Whole body</tissue>
    </source>
</reference>
<feature type="domain" description="Chitin-binding type-2" evidence="2">
    <location>
        <begin position="1000"/>
        <end position="1056"/>
    </location>
</feature>
<dbReference type="PROSITE" id="PS50940">
    <property type="entry name" value="CHIT_BIND_II"/>
    <property type="match status" value="6"/>
</dbReference>
<feature type="domain" description="Chitin-binding type-2" evidence="2">
    <location>
        <begin position="743"/>
        <end position="799"/>
    </location>
</feature>
<dbReference type="InterPro" id="IPR041588">
    <property type="entry name" value="Integrase_H2C2"/>
</dbReference>
<dbReference type="OrthoDB" id="422540at2759"/>
<proteinExistence type="predicted"/>
<dbReference type="Pfam" id="PF01607">
    <property type="entry name" value="CBM_14"/>
    <property type="match status" value="5"/>
</dbReference>
<dbReference type="SUPFAM" id="SSF57625">
    <property type="entry name" value="Invertebrate chitin-binding proteins"/>
    <property type="match status" value="6"/>
</dbReference>
<dbReference type="InterPro" id="IPR012337">
    <property type="entry name" value="RNaseH-like_sf"/>
</dbReference>
<dbReference type="PANTHER" id="PTHR38681:SF1">
    <property type="entry name" value="RETROVIRUS-RELATED POL POLYPROTEIN FROM TRANSPOSON 412-LIKE PROTEIN"/>
    <property type="match status" value="1"/>
</dbReference>
<feature type="compositionally biased region" description="Polar residues" evidence="1">
    <location>
        <begin position="609"/>
        <end position="620"/>
    </location>
</feature>
<dbReference type="FunFam" id="3.30.420.10:FF:000032">
    <property type="entry name" value="Retrovirus-related Pol polyprotein from transposon 297-like Protein"/>
    <property type="match status" value="1"/>
</dbReference>
<feature type="domain" description="Chitin-binding type-2" evidence="2">
    <location>
        <begin position="857"/>
        <end position="912"/>
    </location>
</feature>
<dbReference type="Pfam" id="PF17921">
    <property type="entry name" value="Integrase_H2C2"/>
    <property type="match status" value="1"/>
</dbReference>
<dbReference type="SUPFAM" id="SSF53098">
    <property type="entry name" value="Ribonuclease H-like"/>
    <property type="match status" value="1"/>
</dbReference>
<evidence type="ECO:0000259" key="2">
    <source>
        <dbReference type="PROSITE" id="PS50940"/>
    </source>
</evidence>
<evidence type="ECO:0000256" key="1">
    <source>
        <dbReference type="SAM" id="MobiDB-lite"/>
    </source>
</evidence>
<dbReference type="GeneID" id="111349827"/>
<feature type="compositionally biased region" description="Low complexity" evidence="1">
    <location>
        <begin position="621"/>
        <end position="658"/>
    </location>
</feature>
<dbReference type="PANTHER" id="PTHR38681">
    <property type="entry name" value="RETROVIRUS-RELATED POL POLYPROTEIN FROM TRANSPOSON 412-LIKE PROTEIN-RELATED"/>
    <property type="match status" value="1"/>
</dbReference>
<accession>A0A9J7DUE1</accession>
<dbReference type="RefSeq" id="XP_022816846.1">
    <property type="nucleotide sequence ID" value="XM_022961078.1"/>
</dbReference>
<dbReference type="GO" id="GO:0003676">
    <property type="term" value="F:nucleic acid binding"/>
    <property type="evidence" value="ECO:0007669"/>
    <property type="project" value="InterPro"/>
</dbReference>
<evidence type="ECO:0000259" key="3">
    <source>
        <dbReference type="PROSITE" id="PS50994"/>
    </source>
</evidence>
<feature type="region of interest" description="Disordered" evidence="1">
    <location>
        <begin position="1067"/>
        <end position="1098"/>
    </location>
</feature>
<gene>
    <name evidence="5" type="primary">LOC111349827</name>
</gene>
<dbReference type="InterPro" id="IPR036508">
    <property type="entry name" value="Chitin-bd_dom_sf"/>
</dbReference>
<name>A0A9J7DUE1_SPOLT</name>